<reference evidence="4" key="1">
    <citation type="submission" date="2025-08" db="UniProtKB">
        <authorList>
            <consortium name="RefSeq"/>
        </authorList>
    </citation>
    <scope>IDENTIFICATION</scope>
    <source>
        <tissue evidence="4">Kidney</tissue>
    </source>
</reference>
<dbReference type="InterPro" id="IPR027898">
    <property type="entry name" value="DUF4629"/>
</dbReference>
<evidence type="ECO:0000313" key="4">
    <source>
        <dbReference type="RefSeq" id="XP_012890062.1"/>
    </source>
</evidence>
<dbReference type="InParanoid" id="A0A1S3GQ16"/>
<feature type="region of interest" description="Disordered" evidence="1">
    <location>
        <begin position="340"/>
        <end position="364"/>
    </location>
</feature>
<keyword evidence="3" id="KW-1185">Reference proteome</keyword>
<feature type="compositionally biased region" description="Polar residues" evidence="1">
    <location>
        <begin position="506"/>
        <end position="518"/>
    </location>
</feature>
<dbReference type="Proteomes" id="UP000081671">
    <property type="component" value="Unplaced"/>
</dbReference>
<dbReference type="AlphaFoldDB" id="A0A1S3GQ16"/>
<feature type="region of interest" description="Disordered" evidence="1">
    <location>
        <begin position="386"/>
        <end position="470"/>
    </location>
</feature>
<feature type="region of interest" description="Disordered" evidence="1">
    <location>
        <begin position="698"/>
        <end position="723"/>
    </location>
</feature>
<dbReference type="PANTHER" id="PTHR31466">
    <property type="entry name" value="GENE 5591-RELATED"/>
    <property type="match status" value="1"/>
</dbReference>
<dbReference type="InterPro" id="IPR040292">
    <property type="entry name" value="C2orf78-like"/>
</dbReference>
<sequence>MASFEYLHHRKCPVPSEQYPVSSLLGTLVLFSFSYPHILKCHSSFLVSPVDINPSLSMSDNFQHPSLLGTANSPQLSVPVVSDATSLAGNVYILSGASTPAFTSTWPLPSTSGISFQPLTGTAYLYQHSSTPMLTGVTGQNHSCTSASSCPSTFERKYTGHTKKKSSELRDFTVTLNQGTAFPSMAVTPRYVDANAIVPLYPSLSGSLVQGTLSQIPHQESSILLPYQPRNQVYYYNQNTMGPLLFGEPGPCLQSYGSVTYTGSGFFAPQPEIVMTLQEVQPTDVLPPVSTSGIYYSVSAQPNTETNFQDLKQSNVSTKTDIKGTETIDEILLQENSMVTKHSTDQVQRNKHEALESVDGTPEVKVECQPPELLLEEEVTVCTIPSSDQASVNTDKHSDSKSPKAASSKVSKTKSHAQKETKRIRENHPKKCDETKQPGNKIKKEEKTSIPKTKHKRSHPELSQETFKRPRTNLGVQMWESVQVFHALGKKSEKKKELPSPKALRNASSTQETKSTPAVKSRLGIPHEGKGPKITQVKKRDRSESQCPSPTQDELPPPGKVKLVPLPFLAPEKPQARPVSRRPQSLASRRPTVPYRALPCSNTAQPTPVSRSQPATANTCFIDSTKTSQPIATKTIKQGLTTTPQPSVSQSTVARPEPYKTSSSTSLQQKPVSTSGTKFQSPPKPQSQYLLQDFSRQPIPWRKPDIPGPVVSNPITKEQRPEREAMKRRAQKEREIAAQYTALGKLQFFAQRQRDMEVSQYYGYVMCCFPTPFPAKEVDQQSLLLESIPGESQGNRHLRMHSRCTHAAGACVRLLCPQEAELERDWVMGTEIGQEKRIEYDNDIVWRIFVGKLLSCV</sequence>
<evidence type="ECO:0000256" key="1">
    <source>
        <dbReference type="SAM" id="MobiDB-lite"/>
    </source>
</evidence>
<feature type="compositionally biased region" description="Basic and acidic residues" evidence="1">
    <location>
        <begin position="417"/>
        <end position="449"/>
    </location>
</feature>
<protein>
    <submittedName>
        <fullName evidence="4">Uncharacterized protein C2orf78-like</fullName>
    </submittedName>
</protein>
<evidence type="ECO:0000259" key="2">
    <source>
        <dbReference type="Pfam" id="PF15442"/>
    </source>
</evidence>
<feature type="compositionally biased region" description="Low complexity" evidence="1">
    <location>
        <begin position="560"/>
        <end position="569"/>
    </location>
</feature>
<feature type="compositionally biased region" description="Low complexity" evidence="1">
    <location>
        <begin position="641"/>
        <end position="653"/>
    </location>
</feature>
<gene>
    <name evidence="4" type="primary">LOC105999559</name>
</gene>
<dbReference type="Pfam" id="PF15442">
    <property type="entry name" value="DUF4629"/>
    <property type="match status" value="1"/>
</dbReference>
<organism evidence="3 4">
    <name type="scientific">Dipodomys ordii</name>
    <name type="common">Ord's kangaroo rat</name>
    <dbReference type="NCBI Taxonomy" id="10020"/>
    <lineage>
        <taxon>Eukaryota</taxon>
        <taxon>Metazoa</taxon>
        <taxon>Chordata</taxon>
        <taxon>Craniata</taxon>
        <taxon>Vertebrata</taxon>
        <taxon>Euteleostomi</taxon>
        <taxon>Mammalia</taxon>
        <taxon>Eutheria</taxon>
        <taxon>Euarchontoglires</taxon>
        <taxon>Glires</taxon>
        <taxon>Rodentia</taxon>
        <taxon>Castorimorpha</taxon>
        <taxon>Heteromyidae</taxon>
        <taxon>Dipodomyinae</taxon>
        <taxon>Dipodomys</taxon>
    </lineage>
</organism>
<feature type="compositionally biased region" description="Polar residues" evidence="1">
    <location>
        <begin position="660"/>
        <end position="686"/>
    </location>
</feature>
<dbReference type="KEGG" id="dord:105999559"/>
<dbReference type="OrthoDB" id="9808992at2759"/>
<feature type="compositionally biased region" description="Basic and acidic residues" evidence="1">
    <location>
        <begin position="342"/>
        <end position="355"/>
    </location>
</feature>
<proteinExistence type="predicted"/>
<feature type="compositionally biased region" description="Basic and acidic residues" evidence="1">
    <location>
        <begin position="459"/>
        <end position="468"/>
    </location>
</feature>
<accession>A0A1S3GQ16</accession>
<name>A0A1S3GQ16_DIPOR</name>
<dbReference type="GeneID" id="105999559"/>
<dbReference type="PANTHER" id="PTHR31466:SF1">
    <property type="entry name" value="RIKEN CDNA 4930433I11 GENE"/>
    <property type="match status" value="1"/>
</dbReference>
<evidence type="ECO:0000313" key="3">
    <source>
        <dbReference type="Proteomes" id="UP000081671"/>
    </source>
</evidence>
<feature type="domain" description="DUF4629" evidence="2">
    <location>
        <begin position="344"/>
        <end position="492"/>
    </location>
</feature>
<feature type="region of interest" description="Disordered" evidence="1">
    <location>
        <begin position="635"/>
        <end position="686"/>
    </location>
</feature>
<dbReference type="RefSeq" id="XP_012890062.1">
    <property type="nucleotide sequence ID" value="XM_013034608.1"/>
</dbReference>
<feature type="region of interest" description="Disordered" evidence="1">
    <location>
        <begin position="490"/>
        <end position="615"/>
    </location>
</feature>
<feature type="compositionally biased region" description="Polar residues" evidence="1">
    <location>
        <begin position="600"/>
        <end position="615"/>
    </location>
</feature>
<feature type="compositionally biased region" description="Basic and acidic residues" evidence="1">
    <location>
        <begin position="490"/>
        <end position="499"/>
    </location>
</feature>